<evidence type="ECO:0000313" key="2">
    <source>
        <dbReference type="EMBL" id="KAK3508635.1"/>
    </source>
</evidence>
<dbReference type="SUPFAM" id="SSF50249">
    <property type="entry name" value="Nucleic acid-binding proteins"/>
    <property type="match status" value="1"/>
</dbReference>
<feature type="compositionally biased region" description="Low complexity" evidence="1">
    <location>
        <begin position="703"/>
        <end position="719"/>
    </location>
</feature>
<dbReference type="GO" id="GO:0003697">
    <property type="term" value="F:single-stranded DNA binding"/>
    <property type="evidence" value="ECO:0007669"/>
    <property type="project" value="InterPro"/>
</dbReference>
<gene>
    <name evidence="2" type="ORF">QTP70_001185</name>
</gene>
<organism evidence="2 3">
    <name type="scientific">Hemibagrus guttatus</name>
    <dbReference type="NCBI Taxonomy" id="175788"/>
    <lineage>
        <taxon>Eukaryota</taxon>
        <taxon>Metazoa</taxon>
        <taxon>Chordata</taxon>
        <taxon>Craniata</taxon>
        <taxon>Vertebrata</taxon>
        <taxon>Euteleostomi</taxon>
        <taxon>Actinopterygii</taxon>
        <taxon>Neopterygii</taxon>
        <taxon>Teleostei</taxon>
        <taxon>Ostariophysi</taxon>
        <taxon>Siluriformes</taxon>
        <taxon>Bagridae</taxon>
        <taxon>Hemibagrus</taxon>
    </lineage>
</organism>
<proteinExistence type="predicted"/>
<evidence type="ECO:0008006" key="4">
    <source>
        <dbReference type="Google" id="ProtNLM"/>
    </source>
</evidence>
<evidence type="ECO:0000313" key="3">
    <source>
        <dbReference type="Proteomes" id="UP001274896"/>
    </source>
</evidence>
<dbReference type="EMBL" id="JAUCMX010000027">
    <property type="protein sequence ID" value="KAK3508635.1"/>
    <property type="molecule type" value="Genomic_DNA"/>
</dbReference>
<dbReference type="PANTHER" id="PTHR14944:SF4">
    <property type="entry name" value="RPA1 RELATED SINGLE STRANDED DNA BINDING PROTEIN, X-LINKED"/>
    <property type="match status" value="1"/>
</dbReference>
<dbReference type="AlphaFoldDB" id="A0AAE0UJR3"/>
<dbReference type="InterPro" id="IPR012340">
    <property type="entry name" value="NA-bd_OB-fold"/>
</dbReference>
<protein>
    <recommendedName>
        <fullName evidence="4">RPA-related protein RADX</fullName>
    </recommendedName>
</protein>
<feature type="compositionally biased region" description="Basic and acidic residues" evidence="1">
    <location>
        <begin position="747"/>
        <end position="763"/>
    </location>
</feature>
<sequence length="976" mass="110408">MKVSRSKTEYMCVNEREGSGTVRLQGEEVKKVQEFKYLGSTVQSNGECGKEVKKRVQAGWNGWRKVWGVLCDRKISARIKGKVYRTVVRPAMLYGLETVSLRKRQESELEVAELKMLRFSLGVTRLDRIRNEYIRGTAHVGRLGDKVREARLRWFGHVQRREKPDESELFCALEQLRSSRTLRFKPVTPLRVAVLALDRYLGDARAAPDSYSYDVTVTDGKWRVKCSVAPGLARLVQVNSIRCGSCLLVEHFSLVYDETRLRHGCVFIDEARLGLSEADILLSVKELDALRWWTHESVGSSVMALTDVPLLNNRKHYLALWNNEDPHGAVWVPNSPPPDVVIDVSKIAFLGDMESFSASTRQPLPLLVRVLHRSRLRYYGKPGQNIDFPFQAYFEVADQSGVMSMVLWNDLCPEWYQRLVVGSVLYLQKFTVKRSYQNRSRPQLGKLPLVFYRSTEICLNPWNPTAIITVIPPKSIQPQWNLPEVTYNFSTRSEVERLENNEACDIIGLVTYVSRVERIRNKGNTCPEKFWTHRWVHAVDGTSDSPFILEIFASSQPEIFNSISPSPSLCSGSALYMTSSTETQLFTTGCHRKQPYVYDPKVRAFIHWTKTLKDSVVLRKTAVGGYYRYPPPPKTFTPNTSSSGASVGEGSLLAVGDLRKELESLQYREHRRVALQGRIAAVQYHRWSMTQWVLPEPPPPPSAQGAQPQSETSSSSSRSDATHSLKRRRVEQGVLKQHWTRAKRKLERQAKHADHKDEEMDRWPDEEDGERLDTPSPQPTDISETGSAPDALRSAACPVASWESNVWSLLRQDLADHVLCGSLDCESVPEKFRVEDCDVILHRINLSPAKWSPEHPSDSSSNTHMSAHLTGYLTLTLLGLNQQAAVDSFFLPVFNTEDPRAVGTSTGLHDNSLMSCLSTGRVCAQANFSPERLLRSAPALEDERVVCVLDVCLLGDDRFEIVCSKVYRTAEIITPV</sequence>
<dbReference type="PANTHER" id="PTHR14944">
    <property type="entry name" value="RPA-RELATED PROTEIN RADX"/>
    <property type="match status" value="1"/>
</dbReference>
<dbReference type="Gene3D" id="2.40.50.140">
    <property type="entry name" value="Nucleic acid-binding proteins"/>
    <property type="match status" value="1"/>
</dbReference>
<reference evidence="2" key="1">
    <citation type="submission" date="2023-06" db="EMBL/GenBank/DDBJ databases">
        <title>Male Hemibagrus guttatus genome.</title>
        <authorList>
            <person name="Bian C."/>
        </authorList>
    </citation>
    <scope>NUCLEOTIDE SEQUENCE</scope>
    <source>
        <strain evidence="2">Male_cb2023</strain>
        <tissue evidence="2">Muscle</tissue>
    </source>
</reference>
<dbReference type="InterPro" id="IPR040893">
    <property type="entry name" value="RADX"/>
</dbReference>
<name>A0AAE0UJR3_9TELE</name>
<accession>A0AAE0UJR3</accession>
<dbReference type="Proteomes" id="UP001274896">
    <property type="component" value="Unassembled WGS sequence"/>
</dbReference>
<keyword evidence="3" id="KW-1185">Reference proteome</keyword>
<comment type="caution">
    <text evidence="2">The sequence shown here is derived from an EMBL/GenBank/DDBJ whole genome shotgun (WGS) entry which is preliminary data.</text>
</comment>
<dbReference type="Pfam" id="PF17659">
    <property type="entry name" value="RADX"/>
    <property type="match status" value="1"/>
</dbReference>
<evidence type="ECO:0000256" key="1">
    <source>
        <dbReference type="SAM" id="MobiDB-lite"/>
    </source>
</evidence>
<feature type="region of interest" description="Disordered" evidence="1">
    <location>
        <begin position="693"/>
        <end position="791"/>
    </location>
</feature>